<gene>
    <name evidence="2" type="ORF">NDU88_003338</name>
</gene>
<organism evidence="2 3">
    <name type="scientific">Pleurodeles waltl</name>
    <name type="common">Iberian ribbed newt</name>
    <dbReference type="NCBI Taxonomy" id="8319"/>
    <lineage>
        <taxon>Eukaryota</taxon>
        <taxon>Metazoa</taxon>
        <taxon>Chordata</taxon>
        <taxon>Craniata</taxon>
        <taxon>Vertebrata</taxon>
        <taxon>Euteleostomi</taxon>
        <taxon>Amphibia</taxon>
        <taxon>Batrachia</taxon>
        <taxon>Caudata</taxon>
        <taxon>Salamandroidea</taxon>
        <taxon>Salamandridae</taxon>
        <taxon>Pleurodelinae</taxon>
        <taxon>Pleurodeles</taxon>
    </lineage>
</organism>
<evidence type="ECO:0000256" key="1">
    <source>
        <dbReference type="SAM" id="MobiDB-lite"/>
    </source>
</evidence>
<proteinExistence type="predicted"/>
<evidence type="ECO:0000313" key="2">
    <source>
        <dbReference type="EMBL" id="KAJ1136924.1"/>
    </source>
</evidence>
<accession>A0AAV7QCH3</accession>
<dbReference type="AlphaFoldDB" id="A0AAV7QCH3"/>
<protein>
    <submittedName>
        <fullName evidence="2">Uncharacterized protein</fullName>
    </submittedName>
</protein>
<dbReference type="EMBL" id="JANPWB010000010">
    <property type="protein sequence ID" value="KAJ1136924.1"/>
    <property type="molecule type" value="Genomic_DNA"/>
</dbReference>
<feature type="compositionally biased region" description="Basic and acidic residues" evidence="1">
    <location>
        <begin position="99"/>
        <end position="116"/>
    </location>
</feature>
<reference evidence="2" key="1">
    <citation type="journal article" date="2022" name="bioRxiv">
        <title>Sequencing and chromosome-scale assembly of the giantPleurodeles waltlgenome.</title>
        <authorList>
            <person name="Brown T."/>
            <person name="Elewa A."/>
            <person name="Iarovenko S."/>
            <person name="Subramanian E."/>
            <person name="Araus A.J."/>
            <person name="Petzold A."/>
            <person name="Susuki M."/>
            <person name="Suzuki K.-i.T."/>
            <person name="Hayashi T."/>
            <person name="Toyoda A."/>
            <person name="Oliveira C."/>
            <person name="Osipova E."/>
            <person name="Leigh N.D."/>
            <person name="Simon A."/>
            <person name="Yun M.H."/>
        </authorList>
    </citation>
    <scope>NUCLEOTIDE SEQUENCE</scope>
    <source>
        <strain evidence="2">20211129_DDA</strain>
        <tissue evidence="2">Liver</tissue>
    </source>
</reference>
<keyword evidence="3" id="KW-1185">Reference proteome</keyword>
<evidence type="ECO:0000313" key="3">
    <source>
        <dbReference type="Proteomes" id="UP001066276"/>
    </source>
</evidence>
<comment type="caution">
    <text evidence="2">The sequence shown here is derived from an EMBL/GenBank/DDBJ whole genome shotgun (WGS) entry which is preliminary data.</text>
</comment>
<feature type="region of interest" description="Disordered" evidence="1">
    <location>
        <begin position="93"/>
        <end position="116"/>
    </location>
</feature>
<sequence length="116" mass="13179">MGDDEQVCDDLLVVACTMLDEKGCIDEQEWKDAVSQDQVLQELIRNLGIGQVRSEMSEEGNIVPESPGVNQMKRCKYSRCEYILETVEQIRASGVPRRQSQEKTRVSTCDVHEESK</sequence>
<name>A0AAV7QCH3_PLEWA</name>
<dbReference type="Proteomes" id="UP001066276">
    <property type="component" value="Chromosome 6"/>
</dbReference>